<dbReference type="EMBL" id="QOCW01000020">
    <property type="protein sequence ID" value="RBW68464.1"/>
    <property type="molecule type" value="Genomic_DNA"/>
</dbReference>
<evidence type="ECO:0000256" key="3">
    <source>
        <dbReference type="ARBA" id="ARBA00023125"/>
    </source>
</evidence>
<dbReference type="Gene3D" id="1.10.260.40">
    <property type="entry name" value="lambda repressor-like DNA-binding domains"/>
    <property type="match status" value="1"/>
</dbReference>
<dbReference type="OrthoDB" id="1639518at2"/>
<keyword evidence="3" id="KW-0238">DNA-binding</keyword>
<keyword evidence="1" id="KW-0678">Repressor</keyword>
<evidence type="ECO:0000256" key="2">
    <source>
        <dbReference type="ARBA" id="ARBA00023015"/>
    </source>
</evidence>
<feature type="domain" description="HTH lacI-type" evidence="5">
    <location>
        <begin position="4"/>
        <end position="59"/>
    </location>
</feature>
<reference evidence="6 7" key="1">
    <citation type="submission" date="2018-07" db="EMBL/GenBank/DDBJ databases">
        <title>Lottiidibacillus patelloidae gen. nov., sp. nov., isolated from the intestinal tract of a marine limpet and the reclassification of B. taeanensis BH030017T, B. algicola KMM 3737T and B. hwajinpoensis SW-72T as genus Lottiidibacillus.</title>
        <authorList>
            <person name="Liu R."/>
            <person name="Huang Z."/>
        </authorList>
    </citation>
    <scope>NUCLEOTIDE SEQUENCE [LARGE SCALE GENOMIC DNA]</scope>
    <source>
        <strain evidence="6 7">BH030017</strain>
    </source>
</reference>
<evidence type="ECO:0000313" key="6">
    <source>
        <dbReference type="EMBL" id="RBW68464.1"/>
    </source>
</evidence>
<comment type="caution">
    <text evidence="6">The sequence shown here is derived from an EMBL/GenBank/DDBJ whole genome shotgun (WGS) entry which is preliminary data.</text>
</comment>
<dbReference type="PRINTS" id="PR00036">
    <property type="entry name" value="HTHLACI"/>
</dbReference>
<dbReference type="SUPFAM" id="SSF47413">
    <property type="entry name" value="lambda repressor-like DNA-binding domains"/>
    <property type="match status" value="1"/>
</dbReference>
<dbReference type="InterPro" id="IPR046335">
    <property type="entry name" value="LacI/GalR-like_sensor"/>
</dbReference>
<dbReference type="AlphaFoldDB" id="A0A366XWE7"/>
<evidence type="ECO:0000256" key="1">
    <source>
        <dbReference type="ARBA" id="ARBA00022491"/>
    </source>
</evidence>
<dbReference type="PROSITE" id="PS50932">
    <property type="entry name" value="HTH_LACI_2"/>
    <property type="match status" value="1"/>
</dbReference>
<organism evidence="6 7">
    <name type="scientific">Bacillus taeanensis</name>
    <dbReference type="NCBI Taxonomy" id="273032"/>
    <lineage>
        <taxon>Bacteria</taxon>
        <taxon>Bacillati</taxon>
        <taxon>Bacillota</taxon>
        <taxon>Bacilli</taxon>
        <taxon>Bacillales</taxon>
        <taxon>Bacillaceae</taxon>
        <taxon>Bacillus</taxon>
    </lineage>
</organism>
<proteinExistence type="predicted"/>
<dbReference type="PROSITE" id="PS00356">
    <property type="entry name" value="HTH_LACI_1"/>
    <property type="match status" value="1"/>
</dbReference>
<accession>A0A366XWE7</accession>
<dbReference type="InterPro" id="IPR028082">
    <property type="entry name" value="Peripla_BP_I"/>
</dbReference>
<keyword evidence="2" id="KW-0805">Transcription regulation</keyword>
<evidence type="ECO:0000256" key="4">
    <source>
        <dbReference type="ARBA" id="ARBA00023163"/>
    </source>
</evidence>
<gene>
    <name evidence="6" type="ORF">DS031_16765</name>
</gene>
<dbReference type="CDD" id="cd19977">
    <property type="entry name" value="PBP1_EndR-like"/>
    <property type="match status" value="1"/>
</dbReference>
<dbReference type="PANTHER" id="PTHR30146">
    <property type="entry name" value="LACI-RELATED TRANSCRIPTIONAL REPRESSOR"/>
    <property type="match status" value="1"/>
</dbReference>
<evidence type="ECO:0000313" key="7">
    <source>
        <dbReference type="Proteomes" id="UP000253314"/>
    </source>
</evidence>
<evidence type="ECO:0000259" key="5">
    <source>
        <dbReference type="PROSITE" id="PS50932"/>
    </source>
</evidence>
<keyword evidence="4" id="KW-0804">Transcription</keyword>
<dbReference type="GO" id="GO:0003700">
    <property type="term" value="F:DNA-binding transcription factor activity"/>
    <property type="evidence" value="ECO:0007669"/>
    <property type="project" value="TreeGrafter"/>
</dbReference>
<dbReference type="InterPro" id="IPR000843">
    <property type="entry name" value="HTH_LacI"/>
</dbReference>
<dbReference type="Pfam" id="PF13377">
    <property type="entry name" value="Peripla_BP_3"/>
    <property type="match status" value="1"/>
</dbReference>
<dbReference type="PANTHER" id="PTHR30146:SF148">
    <property type="entry name" value="HTH-TYPE TRANSCRIPTIONAL REPRESSOR PURR-RELATED"/>
    <property type="match status" value="1"/>
</dbReference>
<keyword evidence="7" id="KW-1185">Reference proteome</keyword>
<dbReference type="RefSeq" id="WP_113807212.1">
    <property type="nucleotide sequence ID" value="NZ_QOCW01000020.1"/>
</dbReference>
<dbReference type="CDD" id="cd01392">
    <property type="entry name" value="HTH_LacI"/>
    <property type="match status" value="1"/>
</dbReference>
<sequence>MAKVTMADVAKEAGVSKSTVSQYLNKRYEYMGHDTKKRIEEAIAKLGYQPNFLARSLKQKRTSTIGIIVANIMHRFSTEVSRSIEDFFHEHDIHAIVCNADDNPKKEKKYIEMLRAKQVDGLIIFPTGKNIALYESMIKENYPVVFMDRKIEELNVDTIAVNNKESTYHAIKHFIEAGHEQIALITPPLTISSRIERVEGYKQALSDHNLTLNPDYLKSVEIPAIQSELDKMFSLSKSPTALLAGNDLVLLEVLAFLKEKGIKVPRDLSLIVFDNLSFAHISEPTITAIIQPAYEMGKKAAELLLAQIMKENVTTPTEHIFEGRLIVRKSSEGYLFSK</sequence>
<dbReference type="Pfam" id="PF00356">
    <property type="entry name" value="LacI"/>
    <property type="match status" value="1"/>
</dbReference>
<name>A0A366XWE7_9BACI</name>
<dbReference type="InterPro" id="IPR010982">
    <property type="entry name" value="Lambda_DNA-bd_dom_sf"/>
</dbReference>
<protein>
    <submittedName>
        <fullName evidence="6">LacI family transcriptional regulator</fullName>
    </submittedName>
</protein>
<dbReference type="GO" id="GO:0000976">
    <property type="term" value="F:transcription cis-regulatory region binding"/>
    <property type="evidence" value="ECO:0007669"/>
    <property type="project" value="TreeGrafter"/>
</dbReference>
<dbReference type="Proteomes" id="UP000253314">
    <property type="component" value="Unassembled WGS sequence"/>
</dbReference>
<dbReference type="SMART" id="SM00354">
    <property type="entry name" value="HTH_LACI"/>
    <property type="match status" value="1"/>
</dbReference>
<dbReference type="SUPFAM" id="SSF53822">
    <property type="entry name" value="Periplasmic binding protein-like I"/>
    <property type="match status" value="1"/>
</dbReference>
<dbReference type="Gene3D" id="3.40.50.2300">
    <property type="match status" value="2"/>
</dbReference>